<keyword evidence="6" id="KW-0482">Metalloprotease</keyword>
<keyword evidence="8" id="KW-0472">Membrane</keyword>
<keyword evidence="8" id="KW-0812">Transmembrane</keyword>
<accession>A0A7D5PDS2</accession>
<feature type="transmembrane region" description="Helical" evidence="8">
    <location>
        <begin position="450"/>
        <end position="472"/>
    </location>
</feature>
<dbReference type="GO" id="GO:0046872">
    <property type="term" value="F:metal ion binding"/>
    <property type="evidence" value="ECO:0007669"/>
    <property type="project" value="UniProtKB-KW"/>
</dbReference>
<dbReference type="PANTHER" id="PTHR15910">
    <property type="entry name" value="ARCHAEMETZINCIN"/>
    <property type="match status" value="1"/>
</dbReference>
<dbReference type="InterPro" id="IPR024079">
    <property type="entry name" value="MetalloPept_cat_dom_sf"/>
</dbReference>
<reference evidence="9 10" key="1">
    <citation type="submission" date="2020-07" db="EMBL/GenBank/DDBJ databases">
        <title>Halosimplex litoreum sp. nov. and Halosimplex rubrum sp. nov., isolated from different salt environments.</title>
        <authorList>
            <person name="Cui H."/>
        </authorList>
    </citation>
    <scope>NUCLEOTIDE SEQUENCE [LARGE SCALE GENOMIC DNA]</scope>
    <source>
        <strain evidence="9 10">R2</strain>
    </source>
</reference>
<evidence type="ECO:0000256" key="1">
    <source>
        <dbReference type="ARBA" id="ARBA00001947"/>
    </source>
</evidence>
<dbReference type="Proteomes" id="UP000509346">
    <property type="component" value="Chromosome"/>
</dbReference>
<dbReference type="Gene3D" id="3.40.390.10">
    <property type="entry name" value="Collagenase (Catalytic Domain)"/>
    <property type="match status" value="2"/>
</dbReference>
<feature type="region of interest" description="Disordered" evidence="7">
    <location>
        <begin position="183"/>
        <end position="210"/>
    </location>
</feature>
<gene>
    <name evidence="9" type="ORF">HZS54_20580</name>
</gene>
<dbReference type="RefSeq" id="WP_179918944.1">
    <property type="nucleotide sequence ID" value="NZ_CP058909.1"/>
</dbReference>
<protein>
    <submittedName>
        <fullName evidence="9">Uncharacterized protein</fullName>
    </submittedName>
</protein>
<dbReference type="AlphaFoldDB" id="A0A7D5PDS2"/>
<evidence type="ECO:0000256" key="2">
    <source>
        <dbReference type="ARBA" id="ARBA00022670"/>
    </source>
</evidence>
<evidence type="ECO:0000256" key="6">
    <source>
        <dbReference type="ARBA" id="ARBA00023049"/>
    </source>
</evidence>
<evidence type="ECO:0000313" key="10">
    <source>
        <dbReference type="Proteomes" id="UP000509346"/>
    </source>
</evidence>
<evidence type="ECO:0000256" key="8">
    <source>
        <dbReference type="SAM" id="Phobius"/>
    </source>
</evidence>
<keyword evidence="8" id="KW-1133">Transmembrane helix</keyword>
<keyword evidence="5" id="KW-0862">Zinc</keyword>
<keyword evidence="3" id="KW-0479">Metal-binding</keyword>
<dbReference type="KEGG" id="hpel:HZS54_20580"/>
<dbReference type="GeneID" id="56085039"/>
<feature type="transmembrane region" description="Helical" evidence="8">
    <location>
        <begin position="484"/>
        <end position="502"/>
    </location>
</feature>
<dbReference type="OrthoDB" id="50281at2157"/>
<keyword evidence="4" id="KW-0378">Hydrolase</keyword>
<dbReference type="PANTHER" id="PTHR15910:SF1">
    <property type="entry name" value="ARCHAEMETZINCIN-2"/>
    <property type="match status" value="1"/>
</dbReference>
<comment type="cofactor">
    <cofactor evidence="1">
        <name>Zn(2+)</name>
        <dbReference type="ChEBI" id="CHEBI:29105"/>
    </cofactor>
</comment>
<proteinExistence type="predicted"/>
<evidence type="ECO:0000256" key="4">
    <source>
        <dbReference type="ARBA" id="ARBA00022801"/>
    </source>
</evidence>
<keyword evidence="2" id="KW-0645">Protease</keyword>
<feature type="region of interest" description="Disordered" evidence="7">
    <location>
        <begin position="390"/>
        <end position="431"/>
    </location>
</feature>
<organism evidence="9 10">
    <name type="scientific">Halosimplex pelagicum</name>
    <dbReference type="NCBI Taxonomy" id="869886"/>
    <lineage>
        <taxon>Archaea</taxon>
        <taxon>Methanobacteriati</taxon>
        <taxon>Methanobacteriota</taxon>
        <taxon>Stenosarchaea group</taxon>
        <taxon>Halobacteria</taxon>
        <taxon>Halobacteriales</taxon>
        <taxon>Haloarculaceae</taxon>
        <taxon>Halosimplex</taxon>
    </lineage>
</organism>
<dbReference type="GO" id="GO:0008237">
    <property type="term" value="F:metallopeptidase activity"/>
    <property type="evidence" value="ECO:0007669"/>
    <property type="project" value="UniProtKB-KW"/>
</dbReference>
<keyword evidence="10" id="KW-1185">Reference proteome</keyword>
<evidence type="ECO:0000256" key="3">
    <source>
        <dbReference type="ARBA" id="ARBA00022723"/>
    </source>
</evidence>
<evidence type="ECO:0000313" key="9">
    <source>
        <dbReference type="EMBL" id="QLH83878.1"/>
    </source>
</evidence>
<dbReference type="GO" id="GO:0006508">
    <property type="term" value="P:proteolysis"/>
    <property type="evidence" value="ECO:0007669"/>
    <property type="project" value="UniProtKB-KW"/>
</dbReference>
<name>A0A7D5PDS2_9EURY</name>
<evidence type="ECO:0000256" key="7">
    <source>
        <dbReference type="SAM" id="MobiDB-lite"/>
    </source>
</evidence>
<evidence type="ECO:0000256" key="5">
    <source>
        <dbReference type="ARBA" id="ARBA00022833"/>
    </source>
</evidence>
<feature type="compositionally biased region" description="Basic and acidic residues" evidence="7">
    <location>
        <begin position="393"/>
        <end position="406"/>
    </location>
</feature>
<dbReference type="InterPro" id="IPR012962">
    <property type="entry name" value="Pept_M54_archaemetzincn"/>
</dbReference>
<sequence length="525" mass="55207">MGTGTGRTTTGAEPLWIVGVGGVDRATLETVAEGAAETIPVDARIHPGDVPLSGFDGTHAEGLYHGLELADYARDRSGRDRVLAVTDETIVKPRVERAFGLAWRHGSKAIVSTADLGDRGDPAFEDRLRTVTSQHVGYLVGMDACDDETCLFHVADDAREFDRIGPDPCESCREELLGRSSPLVPDGDWSLDGGAVSGPSERGGGTGESSPLEVVALGDPDDAAVEAAVDAVETHLPFDATVASEPVALSALPDDAYDDAREQYDAVAVLDALDGAVGTEPTLAVTDADLFANRRNYVFGVGGIGGSTALFSTFRLAEDADIPASEADRDRETRVRKQAVTQAGRLLGAEKCSDKRCPFSSSPTVRELDIADEAPCDDCAATLAGRSWPVPDEVIRSDDDGGDSGRAETGSDTDGGGPERDPDPEPPGEQSRVDYLWKSLVHDLTNTAQFTGFVVGFGVSLFVAFVALGTALEAVAGPIDGQSAQVIWLLFAVSLLAAWYLYKLLKWGVLSLGRAAVGGLRSATE</sequence>
<dbReference type="EMBL" id="CP058909">
    <property type="protein sequence ID" value="QLH83878.1"/>
    <property type="molecule type" value="Genomic_DNA"/>
</dbReference>